<dbReference type="Proteomes" id="UP000069654">
    <property type="component" value="Unassembled WGS sequence"/>
</dbReference>
<organism evidence="3 4">
    <name type="scientific">Mycolicibacterium thermoresistibile</name>
    <name type="common">Mycobacterium thermoresistibile</name>
    <dbReference type="NCBI Taxonomy" id="1797"/>
    <lineage>
        <taxon>Bacteria</taxon>
        <taxon>Bacillati</taxon>
        <taxon>Actinomycetota</taxon>
        <taxon>Actinomycetes</taxon>
        <taxon>Mycobacteriales</taxon>
        <taxon>Mycobacteriaceae</taxon>
        <taxon>Mycolicibacterium</taxon>
    </lineage>
</organism>
<evidence type="ECO:0000256" key="2">
    <source>
        <dbReference type="SAM" id="SignalP"/>
    </source>
</evidence>
<keyword evidence="2" id="KW-0732">Signal</keyword>
<evidence type="ECO:0000256" key="1">
    <source>
        <dbReference type="SAM" id="MobiDB-lite"/>
    </source>
</evidence>
<accession>A0A124E922</accession>
<gene>
    <name evidence="3" type="ORF">RMCT_4468</name>
</gene>
<reference evidence="3 4" key="1">
    <citation type="journal article" date="2016" name="Genome Announc.">
        <title>Draft Genome Sequences of Five Rapidly Growing Mycobacterium Species, M. thermoresistibile, M. fortuitum subsp. acetamidolyticum, M. canariasense, M. brisbanense, and M. novocastrense.</title>
        <authorList>
            <person name="Katahira K."/>
            <person name="Ogura Y."/>
            <person name="Gotoh Y."/>
            <person name="Hayashi T."/>
        </authorList>
    </citation>
    <scope>NUCLEOTIDE SEQUENCE [LARGE SCALE GENOMIC DNA]</scope>
    <source>
        <strain evidence="3 4">JCM6362</strain>
    </source>
</reference>
<evidence type="ECO:0000313" key="3">
    <source>
        <dbReference type="EMBL" id="GAT17499.1"/>
    </source>
</evidence>
<dbReference type="AlphaFoldDB" id="A0A124E922"/>
<dbReference type="STRING" id="1797.RMCT_4468"/>
<feature type="region of interest" description="Disordered" evidence="1">
    <location>
        <begin position="149"/>
        <end position="170"/>
    </location>
</feature>
<dbReference type="OrthoDB" id="4762021at2"/>
<evidence type="ECO:0000313" key="4">
    <source>
        <dbReference type="Proteomes" id="UP000069654"/>
    </source>
</evidence>
<sequence>MTPTLRGCLHTATVAVVLLGAQLTPAVAWAEPDEPPADDQMHNIVYRARVDGVARGARISYRIDDQNVNTADPTMLPGRTFEATGVLSDPESAGMTVSVDWPYSANLHCEILVDEQTVARADQFVAPRLTRADDDPLYGTLQCGAPLDSGGGGNVLNTAPVGADPGPPAA</sequence>
<feature type="signal peptide" evidence="2">
    <location>
        <begin position="1"/>
        <end position="30"/>
    </location>
</feature>
<comment type="caution">
    <text evidence="3">The sequence shown here is derived from an EMBL/GenBank/DDBJ whole genome shotgun (WGS) entry which is preliminary data.</text>
</comment>
<feature type="chain" id="PRO_5007170884" evidence="2">
    <location>
        <begin position="31"/>
        <end position="170"/>
    </location>
</feature>
<reference evidence="4" key="2">
    <citation type="submission" date="2016-02" db="EMBL/GenBank/DDBJ databases">
        <title>Draft genome sequence of five rapidly growing Mycobacterium species.</title>
        <authorList>
            <person name="Katahira K."/>
            <person name="Gotou Y."/>
            <person name="Iida K."/>
            <person name="Ogura Y."/>
            <person name="Hayashi T."/>
        </authorList>
    </citation>
    <scope>NUCLEOTIDE SEQUENCE [LARGE SCALE GENOMIC DNA]</scope>
    <source>
        <strain evidence="4">JCM6362</strain>
    </source>
</reference>
<proteinExistence type="predicted"/>
<protein>
    <submittedName>
        <fullName evidence="3">Uncharacterized protein</fullName>
    </submittedName>
</protein>
<dbReference type="RefSeq" id="WP_050811868.1">
    <property type="nucleotide sequence ID" value="NZ_BCTB01000053.1"/>
</dbReference>
<dbReference type="EMBL" id="BCTB01000053">
    <property type="protein sequence ID" value="GAT17499.1"/>
    <property type="molecule type" value="Genomic_DNA"/>
</dbReference>
<name>A0A124E922_MYCTH</name>